<comment type="caution">
    <text evidence="2">The sequence shown here is derived from an EMBL/GenBank/DDBJ whole genome shotgun (WGS) entry which is preliminary data.</text>
</comment>
<evidence type="ECO:0000313" key="3">
    <source>
        <dbReference type="Proteomes" id="UP000640614"/>
    </source>
</evidence>
<name>A0ABR9TE94_9FLAO</name>
<reference evidence="2 3" key="1">
    <citation type="submission" date="2018-07" db="EMBL/GenBank/DDBJ databases">
        <title>Genome assembly of strain KB82.</title>
        <authorList>
            <person name="Kukolya J."/>
            <person name="Horvath B."/>
            <person name="Nagy I."/>
            <person name="Toth A."/>
        </authorList>
    </citation>
    <scope>NUCLEOTIDE SEQUENCE [LARGE SCALE GENOMIC DNA]</scope>
    <source>
        <strain evidence="2 3">Kb82</strain>
    </source>
</reference>
<keyword evidence="1" id="KW-1133">Transmembrane helix</keyword>
<protein>
    <submittedName>
        <fullName evidence="2">Uncharacterized protein</fullName>
    </submittedName>
</protein>
<feature type="transmembrane region" description="Helical" evidence="1">
    <location>
        <begin position="79"/>
        <end position="101"/>
    </location>
</feature>
<evidence type="ECO:0000313" key="2">
    <source>
        <dbReference type="EMBL" id="MBE8723677.1"/>
    </source>
</evidence>
<keyword evidence="1" id="KW-0812">Transmembrane</keyword>
<feature type="transmembrane region" description="Helical" evidence="1">
    <location>
        <begin position="46"/>
        <end position="67"/>
    </location>
</feature>
<feature type="transmembrane region" description="Helical" evidence="1">
    <location>
        <begin position="12"/>
        <end position="34"/>
    </location>
</feature>
<dbReference type="Proteomes" id="UP000640614">
    <property type="component" value="Unassembled WGS sequence"/>
</dbReference>
<gene>
    <name evidence="2" type="ORF">C4F50_01880</name>
</gene>
<organism evidence="2 3">
    <name type="scientific">Flavobacterium hungaricum</name>
    <dbReference type="NCBI Taxonomy" id="2082725"/>
    <lineage>
        <taxon>Bacteria</taxon>
        <taxon>Pseudomonadati</taxon>
        <taxon>Bacteroidota</taxon>
        <taxon>Flavobacteriia</taxon>
        <taxon>Flavobacteriales</taxon>
        <taxon>Flavobacteriaceae</taxon>
        <taxon>Flavobacterium</taxon>
    </lineage>
</organism>
<sequence>MEYNYIKSTMIFCIAGFILPAITAILLVLSQIGLQNIGIECTIAWKTFWVLSWIGMIVLPIMFFRYLKGKEEMGNEKLNAYLFFFNFFEYFCIQTALSIFFTTSNTLCHGSDGQNGLELVLTAWMSLPILIIFSYIFKHYTEVTVIK</sequence>
<keyword evidence="3" id="KW-1185">Reference proteome</keyword>
<keyword evidence="1" id="KW-0472">Membrane</keyword>
<proteinExistence type="predicted"/>
<dbReference type="RefSeq" id="WP_193844728.1">
    <property type="nucleotide sequence ID" value="NZ_PRDM01000001.1"/>
</dbReference>
<evidence type="ECO:0000256" key="1">
    <source>
        <dbReference type="SAM" id="Phobius"/>
    </source>
</evidence>
<feature type="transmembrane region" description="Helical" evidence="1">
    <location>
        <begin position="121"/>
        <end position="137"/>
    </location>
</feature>
<dbReference type="EMBL" id="PRDM01000001">
    <property type="protein sequence ID" value="MBE8723677.1"/>
    <property type="molecule type" value="Genomic_DNA"/>
</dbReference>
<accession>A0ABR9TE94</accession>